<dbReference type="EMBL" id="MU001692">
    <property type="protein sequence ID" value="KAF2454229.1"/>
    <property type="molecule type" value="Genomic_DNA"/>
</dbReference>
<dbReference type="Proteomes" id="UP000799766">
    <property type="component" value="Unassembled WGS sequence"/>
</dbReference>
<organism evidence="3 4">
    <name type="scientific">Lineolata rhizophorae</name>
    <dbReference type="NCBI Taxonomy" id="578093"/>
    <lineage>
        <taxon>Eukaryota</taxon>
        <taxon>Fungi</taxon>
        <taxon>Dikarya</taxon>
        <taxon>Ascomycota</taxon>
        <taxon>Pezizomycotina</taxon>
        <taxon>Dothideomycetes</taxon>
        <taxon>Dothideomycetes incertae sedis</taxon>
        <taxon>Lineolatales</taxon>
        <taxon>Lineolataceae</taxon>
        <taxon>Lineolata</taxon>
    </lineage>
</organism>
<protein>
    <recommendedName>
        <fullName evidence="5">Transmembrane protein</fullName>
    </recommendedName>
</protein>
<feature type="region of interest" description="Disordered" evidence="1">
    <location>
        <begin position="1"/>
        <end position="22"/>
    </location>
</feature>
<dbReference type="AlphaFoldDB" id="A0A6A6NR92"/>
<keyword evidence="2" id="KW-1133">Transmembrane helix</keyword>
<evidence type="ECO:0008006" key="5">
    <source>
        <dbReference type="Google" id="ProtNLM"/>
    </source>
</evidence>
<feature type="transmembrane region" description="Helical" evidence="2">
    <location>
        <begin position="127"/>
        <end position="147"/>
    </location>
</feature>
<keyword evidence="2" id="KW-0472">Membrane</keyword>
<name>A0A6A6NR92_9PEZI</name>
<evidence type="ECO:0000313" key="3">
    <source>
        <dbReference type="EMBL" id="KAF2454229.1"/>
    </source>
</evidence>
<sequence length="222" mass="24746">MGSRALPPTHNTCLETHEASPSAKQALTAPILSRSHIAQFIRRRFPTPARVGAGRKAGRRVAAALRRSPCLKRNPAGNELGAFARGENPSACVVTPQTPPTKQREAIQLLLTIDPLRHRCRTSRSSAAAYLLLLYHIRFIFFCLFFFNISCWPRLTATATLLGDQTESRNGQSSTGRDRLHSCSVVCRGGISLPFFSFLFCRLNPLLFPPRPYFCSPFQSFR</sequence>
<keyword evidence="2" id="KW-0812">Transmembrane</keyword>
<proteinExistence type="predicted"/>
<evidence type="ECO:0000313" key="4">
    <source>
        <dbReference type="Proteomes" id="UP000799766"/>
    </source>
</evidence>
<evidence type="ECO:0000256" key="2">
    <source>
        <dbReference type="SAM" id="Phobius"/>
    </source>
</evidence>
<evidence type="ECO:0000256" key="1">
    <source>
        <dbReference type="SAM" id="MobiDB-lite"/>
    </source>
</evidence>
<accession>A0A6A6NR92</accession>
<gene>
    <name evidence="3" type="ORF">BDY21DRAFT_107600</name>
</gene>
<keyword evidence="4" id="KW-1185">Reference proteome</keyword>
<reference evidence="3" key="1">
    <citation type="journal article" date="2020" name="Stud. Mycol.">
        <title>101 Dothideomycetes genomes: a test case for predicting lifestyles and emergence of pathogens.</title>
        <authorList>
            <person name="Haridas S."/>
            <person name="Albert R."/>
            <person name="Binder M."/>
            <person name="Bloem J."/>
            <person name="Labutti K."/>
            <person name="Salamov A."/>
            <person name="Andreopoulos B."/>
            <person name="Baker S."/>
            <person name="Barry K."/>
            <person name="Bills G."/>
            <person name="Bluhm B."/>
            <person name="Cannon C."/>
            <person name="Castanera R."/>
            <person name="Culley D."/>
            <person name="Daum C."/>
            <person name="Ezra D."/>
            <person name="Gonzalez J."/>
            <person name="Henrissat B."/>
            <person name="Kuo A."/>
            <person name="Liang C."/>
            <person name="Lipzen A."/>
            <person name="Lutzoni F."/>
            <person name="Magnuson J."/>
            <person name="Mondo S."/>
            <person name="Nolan M."/>
            <person name="Ohm R."/>
            <person name="Pangilinan J."/>
            <person name="Park H.-J."/>
            <person name="Ramirez L."/>
            <person name="Alfaro M."/>
            <person name="Sun H."/>
            <person name="Tritt A."/>
            <person name="Yoshinaga Y."/>
            <person name="Zwiers L.-H."/>
            <person name="Turgeon B."/>
            <person name="Goodwin S."/>
            <person name="Spatafora J."/>
            <person name="Crous P."/>
            <person name="Grigoriev I."/>
        </authorList>
    </citation>
    <scope>NUCLEOTIDE SEQUENCE</scope>
    <source>
        <strain evidence="3">ATCC 16933</strain>
    </source>
</reference>